<accession>A0ABQ3BA06</accession>
<evidence type="ECO:0000313" key="2">
    <source>
        <dbReference type="Proteomes" id="UP000619761"/>
    </source>
</evidence>
<proteinExistence type="predicted"/>
<comment type="caution">
    <text evidence="1">The sequence shown here is derived from an EMBL/GenBank/DDBJ whole genome shotgun (WGS) entry which is preliminary data.</text>
</comment>
<dbReference type="Proteomes" id="UP000619761">
    <property type="component" value="Unassembled WGS sequence"/>
</dbReference>
<keyword evidence="2" id="KW-1185">Reference proteome</keyword>
<sequence>MDASVFGDEPELDDRVRRQLEAIKELESDDKKIIQEAREGLIFKYQAKRWSRISNSN</sequence>
<protein>
    <recommendedName>
        <fullName evidence="3">Transposase</fullName>
    </recommendedName>
</protein>
<evidence type="ECO:0008006" key="3">
    <source>
        <dbReference type="Google" id="ProtNLM"/>
    </source>
</evidence>
<dbReference type="EMBL" id="BMYZ01000003">
    <property type="protein sequence ID" value="GGY85320.1"/>
    <property type="molecule type" value="Genomic_DNA"/>
</dbReference>
<evidence type="ECO:0000313" key="1">
    <source>
        <dbReference type="EMBL" id="GGY85320.1"/>
    </source>
</evidence>
<name>A0ABQ3BA06_9GAMM</name>
<dbReference type="RefSeq" id="WP_189420595.1">
    <property type="nucleotide sequence ID" value="NZ_BMYZ01000003.1"/>
</dbReference>
<gene>
    <name evidence="1" type="ORF">GCM10011613_33060</name>
</gene>
<reference evidence="2" key="1">
    <citation type="journal article" date="2019" name="Int. J. Syst. Evol. Microbiol.">
        <title>The Global Catalogue of Microorganisms (GCM) 10K type strain sequencing project: providing services to taxonomists for standard genome sequencing and annotation.</title>
        <authorList>
            <consortium name="The Broad Institute Genomics Platform"/>
            <consortium name="The Broad Institute Genome Sequencing Center for Infectious Disease"/>
            <person name="Wu L."/>
            <person name="Ma J."/>
        </authorList>
    </citation>
    <scope>NUCLEOTIDE SEQUENCE [LARGE SCALE GENOMIC DNA]</scope>
    <source>
        <strain evidence="2">KCTC 32239</strain>
    </source>
</reference>
<organism evidence="1 2">
    <name type="scientific">Cellvibrio zantedeschiae</name>
    <dbReference type="NCBI Taxonomy" id="1237077"/>
    <lineage>
        <taxon>Bacteria</taxon>
        <taxon>Pseudomonadati</taxon>
        <taxon>Pseudomonadota</taxon>
        <taxon>Gammaproteobacteria</taxon>
        <taxon>Cellvibrionales</taxon>
        <taxon>Cellvibrionaceae</taxon>
        <taxon>Cellvibrio</taxon>
    </lineage>
</organism>